<evidence type="ECO:0000256" key="1">
    <source>
        <dbReference type="SAM" id="Phobius"/>
    </source>
</evidence>
<proteinExistence type="predicted"/>
<feature type="transmembrane region" description="Helical" evidence="1">
    <location>
        <begin position="81"/>
        <end position="102"/>
    </location>
</feature>
<keyword evidence="1" id="KW-1133">Transmembrane helix</keyword>
<keyword evidence="1" id="KW-0812">Transmembrane</keyword>
<keyword evidence="2" id="KW-0496">Mitochondrion</keyword>
<protein>
    <submittedName>
        <fullName evidence="2">NADH dehydrogenase subunit 6</fullName>
    </submittedName>
</protein>
<organism evidence="2">
    <name type="scientific">Polylabris halichoeres</name>
    <name type="common">Flatworm</name>
    <dbReference type="NCBI Taxonomy" id="1004784"/>
    <lineage>
        <taxon>Eukaryota</taxon>
        <taxon>Metazoa</taxon>
        <taxon>Spiralia</taxon>
        <taxon>Lophotrochozoa</taxon>
        <taxon>Platyhelminthes</taxon>
        <taxon>Monogenea</taxon>
        <taxon>Polyopisthocotylea</taxon>
        <taxon>Mazocraeidea</taxon>
        <taxon>Microcotylidae</taxon>
        <taxon>Polylabris</taxon>
    </lineage>
</organism>
<dbReference type="EMBL" id="JF505509">
    <property type="protein sequence ID" value="AEB55006.1"/>
    <property type="molecule type" value="Genomic_DNA"/>
</dbReference>
<accession>G3F9Y4</accession>
<evidence type="ECO:0000313" key="2">
    <source>
        <dbReference type="EMBL" id="AEB55006.1"/>
    </source>
</evidence>
<name>G3F9Y4_POLHA</name>
<feature type="transmembrane region" description="Helical" evidence="1">
    <location>
        <begin position="129"/>
        <end position="147"/>
    </location>
</feature>
<geneLocation type="mitochondrion" evidence="2"/>
<keyword evidence="1" id="KW-0472">Membrane</keyword>
<reference evidence="2" key="1">
    <citation type="journal article" date="2011" name="Mitochondrial DNA">
        <title>The mitochondrial genome of Polylabris halichoeres (Monogenea: Microcotylidae).</title>
        <authorList>
            <person name="Zhang J."/>
            <person name="Wu X."/>
            <person name="Xie M."/>
            <person name="Xu X."/>
            <person name="Li A."/>
        </authorList>
    </citation>
    <scope>NUCLEOTIDE SEQUENCE</scope>
</reference>
<dbReference type="AlphaFoldDB" id="G3F9Y4"/>
<sequence length="155" mass="17784">MIFNILFGVYFFSLSMFLILVNPISCSTLLMVNASVLGLYLWSYLGYSWVSLLICMVYLGGVYIIMLFISSYTQNDQDISGFWYFLALSLVSFILICCFGFYDYIVLPNTVNICQNFEFVVYNDLSSSYLGYCVLLLSFFFLIGLSISSKDSFLR</sequence>
<feature type="transmembrane region" description="Helical" evidence="1">
    <location>
        <begin position="44"/>
        <end position="69"/>
    </location>
</feature>
<gene>
    <name evidence="2" type="primary">nad6</name>
</gene>
<feature type="transmembrane region" description="Helical" evidence="1">
    <location>
        <begin position="7"/>
        <end position="32"/>
    </location>
</feature>